<dbReference type="CDD" id="cd05403">
    <property type="entry name" value="NT_KNTase_like"/>
    <property type="match status" value="1"/>
</dbReference>
<dbReference type="InterPro" id="IPR041633">
    <property type="entry name" value="Polbeta"/>
</dbReference>
<evidence type="ECO:0000313" key="3">
    <source>
        <dbReference type="Proteomes" id="UP000621560"/>
    </source>
</evidence>
<dbReference type="Pfam" id="PF18765">
    <property type="entry name" value="Polbeta"/>
    <property type="match status" value="1"/>
</dbReference>
<evidence type="ECO:0000313" key="2">
    <source>
        <dbReference type="EMBL" id="MBD2843921.1"/>
    </source>
</evidence>
<feature type="domain" description="Polymerase beta nucleotidyltransferase" evidence="1">
    <location>
        <begin position="2"/>
        <end position="65"/>
    </location>
</feature>
<sequence length="112" mass="12540">MRADSDVDLAFISEGAHTPYRVFEVAAQVADCLKRDVDLVEFLQASTVFQAQVVGSGELLLDEDPTRRSYLFMQALKAYAMLNEERHEILVRRGFIKEGAANGCADQQDGHY</sequence>
<gene>
    <name evidence="2" type="ORF">IDH44_01840</name>
</gene>
<accession>A0A927BQ71</accession>
<proteinExistence type="predicted"/>
<dbReference type="Proteomes" id="UP000621560">
    <property type="component" value="Unassembled WGS sequence"/>
</dbReference>
<dbReference type="AlphaFoldDB" id="A0A927BQ71"/>
<protein>
    <submittedName>
        <fullName evidence="2">Nucleotidyltransferase domain-containing protein</fullName>
    </submittedName>
</protein>
<reference evidence="2" key="1">
    <citation type="submission" date="2020-09" db="EMBL/GenBank/DDBJ databases">
        <title>A novel bacterium of genus Paenibacillus, isolated from South China Sea.</title>
        <authorList>
            <person name="Huang H."/>
            <person name="Mo K."/>
            <person name="Hu Y."/>
        </authorList>
    </citation>
    <scope>NUCLEOTIDE SEQUENCE</scope>
    <source>
        <strain evidence="2">IB182496</strain>
    </source>
</reference>
<dbReference type="EMBL" id="JACXIZ010000006">
    <property type="protein sequence ID" value="MBD2843921.1"/>
    <property type="molecule type" value="Genomic_DNA"/>
</dbReference>
<organism evidence="2 3">
    <name type="scientific">Paenibacillus sabuli</name>
    <dbReference type="NCBI Taxonomy" id="2772509"/>
    <lineage>
        <taxon>Bacteria</taxon>
        <taxon>Bacillati</taxon>
        <taxon>Bacillota</taxon>
        <taxon>Bacilli</taxon>
        <taxon>Bacillales</taxon>
        <taxon>Paenibacillaceae</taxon>
        <taxon>Paenibacillus</taxon>
    </lineage>
</organism>
<evidence type="ECO:0000259" key="1">
    <source>
        <dbReference type="Pfam" id="PF18765"/>
    </source>
</evidence>
<dbReference type="SUPFAM" id="SSF81301">
    <property type="entry name" value="Nucleotidyltransferase"/>
    <property type="match status" value="1"/>
</dbReference>
<name>A0A927BQ71_9BACL</name>
<dbReference type="NCBIfam" id="NF047752">
    <property type="entry name" value="MntA_antitoxin"/>
    <property type="match status" value="1"/>
</dbReference>
<keyword evidence="3" id="KW-1185">Reference proteome</keyword>
<dbReference type="InterPro" id="IPR043519">
    <property type="entry name" value="NT_sf"/>
</dbReference>
<dbReference type="Gene3D" id="3.30.460.10">
    <property type="entry name" value="Beta Polymerase, domain 2"/>
    <property type="match status" value="1"/>
</dbReference>
<comment type="caution">
    <text evidence="2">The sequence shown here is derived from an EMBL/GenBank/DDBJ whole genome shotgun (WGS) entry which is preliminary data.</text>
</comment>